<dbReference type="EMBL" id="WKPI01000012">
    <property type="protein sequence ID" value="MSC33140.1"/>
    <property type="molecule type" value="Genomic_DNA"/>
</dbReference>
<evidence type="ECO:0000313" key="5">
    <source>
        <dbReference type="Proteomes" id="UP000433575"/>
    </source>
</evidence>
<evidence type="ECO:0000313" key="6">
    <source>
        <dbReference type="Proteomes" id="UP000480929"/>
    </source>
</evidence>
<evidence type="ECO:0000259" key="2">
    <source>
        <dbReference type="Pfam" id="PF01370"/>
    </source>
</evidence>
<sequence length="345" mass="39207">MLLTSLENNIYADYTEKYDFSLHLKDKTILITGSKGIVGTGLIKWILFENKRKCNNTCIIASSRTPDKIPEFIDKSDFISFCKFGEEGKITKNIDYIIHTAAPTSNKVFVEQPVEAFRAIVDGTENILDLAKRQNCCSVIYLSSEEVYGAPNVVGSVKENFVGTIDSLKIRNCYPLGKKASELLCRAYFEEYGLNVKIIRPTVIIGLYQSFNSVKVEAEILRCIIEEKNLIMKSNGLTKKSVIYTMDALSAIFTILFKGEAGEAYNATNPDTYETVKERAYKAFAKFSKNLTIKFEEKKDLNSNYYLPSRAFKEDINKISKLGWKPLASMDDIYEMEIKRFSHKN</sequence>
<dbReference type="SUPFAM" id="SSF51735">
    <property type="entry name" value="NAD(P)-binding Rossmann-fold domains"/>
    <property type="match status" value="1"/>
</dbReference>
<organism evidence="3 5">
    <name type="scientific">Holdemania massiliensis</name>
    <dbReference type="NCBI Taxonomy" id="1468449"/>
    <lineage>
        <taxon>Bacteria</taxon>
        <taxon>Bacillati</taxon>
        <taxon>Bacillota</taxon>
        <taxon>Erysipelotrichia</taxon>
        <taxon>Erysipelotrichales</taxon>
        <taxon>Erysipelotrichaceae</taxon>
        <taxon>Holdemania</taxon>
    </lineage>
</organism>
<evidence type="ECO:0000313" key="4">
    <source>
        <dbReference type="EMBL" id="MSC33140.1"/>
    </source>
</evidence>
<name>A0A6N7S703_9FIRM</name>
<dbReference type="Proteomes" id="UP000433575">
    <property type="component" value="Unassembled WGS sequence"/>
</dbReference>
<keyword evidence="6" id="KW-1185">Reference proteome</keyword>
<gene>
    <name evidence="4" type="ORF">GKD88_08390</name>
    <name evidence="3" type="ORF">GKE08_08985</name>
</gene>
<accession>A0A6N7S703</accession>
<dbReference type="EMBL" id="WKPJ01000011">
    <property type="protein sequence ID" value="MSA89462.1"/>
    <property type="molecule type" value="Genomic_DNA"/>
</dbReference>
<protein>
    <submittedName>
        <fullName evidence="3">NAD-dependent epimerase/dehydratase family protein</fullName>
    </submittedName>
</protein>
<dbReference type="InterPro" id="IPR036291">
    <property type="entry name" value="NAD(P)-bd_dom_sf"/>
</dbReference>
<comment type="caution">
    <text evidence="3">The sequence shown here is derived from an EMBL/GenBank/DDBJ whole genome shotgun (WGS) entry which is preliminary data.</text>
</comment>
<comment type="similarity">
    <text evidence="1">Belongs to the NAD(P)-dependent epimerase/dehydratase family.</text>
</comment>
<dbReference type="PANTHER" id="PTHR43000">
    <property type="entry name" value="DTDP-D-GLUCOSE 4,6-DEHYDRATASE-RELATED"/>
    <property type="match status" value="1"/>
</dbReference>
<dbReference type="Gene3D" id="3.40.50.720">
    <property type="entry name" value="NAD(P)-binding Rossmann-like Domain"/>
    <property type="match status" value="1"/>
</dbReference>
<dbReference type="InterPro" id="IPR001509">
    <property type="entry name" value="Epimerase_deHydtase"/>
</dbReference>
<dbReference type="Proteomes" id="UP000480929">
    <property type="component" value="Unassembled WGS sequence"/>
</dbReference>
<evidence type="ECO:0000313" key="3">
    <source>
        <dbReference type="EMBL" id="MSA89462.1"/>
    </source>
</evidence>
<reference evidence="5 6" key="1">
    <citation type="journal article" date="2019" name="Nat. Med.">
        <title>A library of human gut bacterial isolates paired with longitudinal multiomics data enables mechanistic microbiome research.</title>
        <authorList>
            <person name="Poyet M."/>
            <person name="Groussin M."/>
            <person name="Gibbons S.M."/>
            <person name="Avila-Pacheco J."/>
            <person name="Jiang X."/>
            <person name="Kearney S.M."/>
            <person name="Perrotta A.R."/>
            <person name="Berdy B."/>
            <person name="Zhao S."/>
            <person name="Lieberman T.D."/>
            <person name="Swanson P.K."/>
            <person name="Smith M."/>
            <person name="Roesemann S."/>
            <person name="Alexander J.E."/>
            <person name="Rich S.A."/>
            <person name="Livny J."/>
            <person name="Vlamakis H."/>
            <person name="Clish C."/>
            <person name="Bullock K."/>
            <person name="Deik A."/>
            <person name="Scott J."/>
            <person name="Pierce K.A."/>
            <person name="Xavier R.J."/>
            <person name="Alm E.J."/>
        </authorList>
    </citation>
    <scope>NUCLEOTIDE SEQUENCE [LARGE SCALE GENOMIC DNA]</scope>
    <source>
        <strain evidence="3 5">BIOML-A4</strain>
        <strain evidence="4 6">BIOML-A5</strain>
    </source>
</reference>
<dbReference type="AlphaFoldDB" id="A0A6N7S703"/>
<evidence type="ECO:0000256" key="1">
    <source>
        <dbReference type="ARBA" id="ARBA00007637"/>
    </source>
</evidence>
<dbReference type="RefSeq" id="WP_154238742.1">
    <property type="nucleotide sequence ID" value="NZ_CAUFAO010000017.1"/>
</dbReference>
<dbReference type="OrthoDB" id="9811743at2"/>
<feature type="domain" description="NAD-dependent epimerase/dehydratase" evidence="2">
    <location>
        <begin position="29"/>
        <end position="266"/>
    </location>
</feature>
<proteinExistence type="inferred from homology"/>
<dbReference type="Pfam" id="PF01370">
    <property type="entry name" value="Epimerase"/>
    <property type="match status" value="1"/>
</dbReference>